<reference evidence="2 3" key="1">
    <citation type="submission" date="2018-08" db="EMBL/GenBank/DDBJ databases">
        <title>Genome and evolution of the arbuscular mycorrhizal fungus Diversispora epigaea (formerly Glomus versiforme) and its bacterial endosymbionts.</title>
        <authorList>
            <person name="Sun X."/>
            <person name="Fei Z."/>
            <person name="Harrison M."/>
        </authorList>
    </citation>
    <scope>NUCLEOTIDE SEQUENCE [LARGE SCALE GENOMIC DNA]</scope>
    <source>
        <strain evidence="2 3">IT104</strain>
    </source>
</reference>
<keyword evidence="1" id="KW-0472">Membrane</keyword>
<accession>A0A397GZT7</accession>
<dbReference type="PANTHER" id="PTHR23271">
    <property type="entry name" value="HEPATOCELLULAR CARCINOMA-ASSOCIATED ANTIGEN 66"/>
    <property type="match status" value="1"/>
</dbReference>
<organism evidence="2 3">
    <name type="scientific">Diversispora epigaea</name>
    <dbReference type="NCBI Taxonomy" id="1348612"/>
    <lineage>
        <taxon>Eukaryota</taxon>
        <taxon>Fungi</taxon>
        <taxon>Fungi incertae sedis</taxon>
        <taxon>Mucoromycota</taxon>
        <taxon>Glomeromycotina</taxon>
        <taxon>Glomeromycetes</taxon>
        <taxon>Diversisporales</taxon>
        <taxon>Diversisporaceae</taxon>
        <taxon>Diversispora</taxon>
    </lineage>
</organism>
<keyword evidence="1" id="KW-1133">Transmembrane helix</keyword>
<dbReference type="AlphaFoldDB" id="A0A397GZT7"/>
<feature type="transmembrane region" description="Helical" evidence="1">
    <location>
        <begin position="98"/>
        <end position="116"/>
    </location>
</feature>
<gene>
    <name evidence="2" type="ORF">Glove_420g59</name>
</gene>
<dbReference type="PANTHER" id="PTHR23271:SF1">
    <property type="entry name" value="U3 SMALL NUCLEOLAR RNA-ASSOCIATED PROTEIN 6 HOMOLOG"/>
    <property type="match status" value="1"/>
</dbReference>
<dbReference type="GO" id="GO:0030515">
    <property type="term" value="F:snoRNA binding"/>
    <property type="evidence" value="ECO:0007669"/>
    <property type="project" value="InterPro"/>
</dbReference>
<dbReference type="InterPro" id="IPR013949">
    <property type="entry name" value="Utp6"/>
</dbReference>
<evidence type="ECO:0000313" key="3">
    <source>
        <dbReference type="Proteomes" id="UP000266861"/>
    </source>
</evidence>
<dbReference type="GO" id="GO:0034388">
    <property type="term" value="C:Pwp2p-containing subcomplex of 90S preribosome"/>
    <property type="evidence" value="ECO:0007669"/>
    <property type="project" value="TreeGrafter"/>
</dbReference>
<dbReference type="Proteomes" id="UP000266861">
    <property type="component" value="Unassembled WGS sequence"/>
</dbReference>
<keyword evidence="3" id="KW-1185">Reference proteome</keyword>
<dbReference type="STRING" id="1348612.A0A397GZT7"/>
<evidence type="ECO:0000313" key="2">
    <source>
        <dbReference type="EMBL" id="RHZ55148.1"/>
    </source>
</evidence>
<name>A0A397GZT7_9GLOM</name>
<dbReference type="EMBL" id="PQFF01000372">
    <property type="protein sequence ID" value="RHZ55148.1"/>
    <property type="molecule type" value="Genomic_DNA"/>
</dbReference>
<comment type="caution">
    <text evidence="2">The sequence shown here is derived from an EMBL/GenBank/DDBJ whole genome shotgun (WGS) entry which is preliminary data.</text>
</comment>
<keyword evidence="1" id="KW-0812">Transmembrane</keyword>
<proteinExistence type="predicted"/>
<sequence>MQRGLRVISTSVELWKEYFKLELSYVSKIKARLAIISLGPIKGKKEEVETEPNNMDDSMIEENNNYSQSDNEIIPIIIDEENCVLKCYKDDLSFRLNLLIFVINTLIRFQSLIIFIKDFRNYIEARSFFVERHIFDLDVNSLEYIAAIKKTVEEYRESLKKTLLNYFARLLSKTYSRAFHTNMVSSQIHASGLTEF</sequence>
<dbReference type="GO" id="GO:0000462">
    <property type="term" value="P:maturation of SSU-rRNA from tricistronic rRNA transcript (SSU-rRNA, 5.8S rRNA, LSU-rRNA)"/>
    <property type="evidence" value="ECO:0007669"/>
    <property type="project" value="InterPro"/>
</dbReference>
<dbReference type="OrthoDB" id="28112at2759"/>
<protein>
    <submittedName>
        <fullName evidence="2">Uncharacterized protein</fullName>
    </submittedName>
</protein>
<dbReference type="GO" id="GO:0032040">
    <property type="term" value="C:small-subunit processome"/>
    <property type="evidence" value="ECO:0007669"/>
    <property type="project" value="TreeGrafter"/>
</dbReference>
<evidence type="ECO:0000256" key="1">
    <source>
        <dbReference type="SAM" id="Phobius"/>
    </source>
</evidence>